<organism evidence="1">
    <name type="scientific">Arundo donax</name>
    <name type="common">Giant reed</name>
    <name type="synonym">Donax arundinaceus</name>
    <dbReference type="NCBI Taxonomy" id="35708"/>
    <lineage>
        <taxon>Eukaryota</taxon>
        <taxon>Viridiplantae</taxon>
        <taxon>Streptophyta</taxon>
        <taxon>Embryophyta</taxon>
        <taxon>Tracheophyta</taxon>
        <taxon>Spermatophyta</taxon>
        <taxon>Magnoliopsida</taxon>
        <taxon>Liliopsida</taxon>
        <taxon>Poales</taxon>
        <taxon>Poaceae</taxon>
        <taxon>PACMAD clade</taxon>
        <taxon>Arundinoideae</taxon>
        <taxon>Arundineae</taxon>
        <taxon>Arundo</taxon>
    </lineage>
</organism>
<reference evidence="1" key="1">
    <citation type="submission" date="2014-09" db="EMBL/GenBank/DDBJ databases">
        <authorList>
            <person name="Magalhaes I.L.F."/>
            <person name="Oliveira U."/>
            <person name="Santos F.R."/>
            <person name="Vidigal T.H.D.A."/>
            <person name="Brescovit A.D."/>
            <person name="Santos A.J."/>
        </authorList>
    </citation>
    <scope>NUCLEOTIDE SEQUENCE</scope>
    <source>
        <tissue evidence="1">Shoot tissue taken approximately 20 cm above the soil surface</tissue>
    </source>
</reference>
<protein>
    <submittedName>
        <fullName evidence="1">Uncharacterized protein</fullName>
    </submittedName>
</protein>
<dbReference type="AlphaFoldDB" id="A0A0A9G8T1"/>
<name>A0A0A9G8T1_ARUDO</name>
<sequence>MYSSVTIRTASCTSAAARDTGADSSSPAVASAFVSTMPFPK</sequence>
<accession>A0A0A9G8T1</accession>
<dbReference type="EMBL" id="GBRH01178935">
    <property type="protein sequence ID" value="JAE18961.1"/>
    <property type="molecule type" value="Transcribed_RNA"/>
</dbReference>
<proteinExistence type="predicted"/>
<evidence type="ECO:0000313" key="1">
    <source>
        <dbReference type="EMBL" id="JAE18961.1"/>
    </source>
</evidence>
<reference evidence="1" key="2">
    <citation type="journal article" date="2015" name="Data Brief">
        <title>Shoot transcriptome of the giant reed, Arundo donax.</title>
        <authorList>
            <person name="Barrero R.A."/>
            <person name="Guerrero F.D."/>
            <person name="Moolhuijzen P."/>
            <person name="Goolsby J.A."/>
            <person name="Tidwell J."/>
            <person name="Bellgard S.E."/>
            <person name="Bellgard M.I."/>
        </authorList>
    </citation>
    <scope>NUCLEOTIDE SEQUENCE</scope>
    <source>
        <tissue evidence="1">Shoot tissue taken approximately 20 cm above the soil surface</tissue>
    </source>
</reference>